<name>A0A840ZEV7_9HYPH</name>
<evidence type="ECO:0000256" key="1">
    <source>
        <dbReference type="SAM" id="SignalP"/>
    </source>
</evidence>
<keyword evidence="3" id="KW-1185">Reference proteome</keyword>
<dbReference type="Proteomes" id="UP000583454">
    <property type="component" value="Unassembled WGS sequence"/>
</dbReference>
<reference evidence="2 3" key="1">
    <citation type="submission" date="2020-08" db="EMBL/GenBank/DDBJ databases">
        <title>Genomic Encyclopedia of Type Strains, Phase IV (KMG-IV): sequencing the most valuable type-strain genomes for metagenomic binning, comparative biology and taxonomic classification.</title>
        <authorList>
            <person name="Goeker M."/>
        </authorList>
    </citation>
    <scope>NUCLEOTIDE SEQUENCE [LARGE SCALE GENOMIC DNA]</scope>
    <source>
        <strain evidence="2 3">DSM 2163</strain>
    </source>
</reference>
<feature type="chain" id="PRO_5032803870" evidence="1">
    <location>
        <begin position="24"/>
        <end position="158"/>
    </location>
</feature>
<feature type="signal peptide" evidence="1">
    <location>
        <begin position="1"/>
        <end position="23"/>
    </location>
</feature>
<keyword evidence="1" id="KW-0732">Signal</keyword>
<proteinExistence type="predicted"/>
<protein>
    <submittedName>
        <fullName evidence="2">Uncharacterized protein</fullName>
    </submittedName>
</protein>
<sequence length="158" mass="16784">MTGRATRLGLAAVPALAAWAALAAPEGAGRDWQGRYVYEHDPGLSEGGSATLVSYDLALGPQGARGGCLLTIRGFQTDERILCQTRTEGSTLTVTFHRYENGSLVNRYGTAVYKPGEALLTLSRSGSGSGTGPITRWRSLRPDGESVAESGAYFMELR</sequence>
<dbReference type="InterPro" id="IPR046033">
    <property type="entry name" value="DUF5991"/>
</dbReference>
<gene>
    <name evidence="2" type="ORF">HNR00_000404</name>
</gene>
<comment type="caution">
    <text evidence="2">The sequence shown here is derived from an EMBL/GenBank/DDBJ whole genome shotgun (WGS) entry which is preliminary data.</text>
</comment>
<dbReference type="RefSeq" id="WP_183564006.1">
    <property type="nucleotide sequence ID" value="NZ_JACHOP010000001.1"/>
</dbReference>
<dbReference type="Pfam" id="PF19453">
    <property type="entry name" value="DUF5991"/>
    <property type="match status" value="1"/>
</dbReference>
<dbReference type="EMBL" id="JACHOP010000001">
    <property type="protein sequence ID" value="MBB5755715.1"/>
    <property type="molecule type" value="Genomic_DNA"/>
</dbReference>
<organism evidence="2 3">
    <name type="scientific">Methylorubrum rhodinum</name>
    <dbReference type="NCBI Taxonomy" id="29428"/>
    <lineage>
        <taxon>Bacteria</taxon>
        <taxon>Pseudomonadati</taxon>
        <taxon>Pseudomonadota</taxon>
        <taxon>Alphaproteobacteria</taxon>
        <taxon>Hyphomicrobiales</taxon>
        <taxon>Methylobacteriaceae</taxon>
        <taxon>Methylorubrum</taxon>
    </lineage>
</organism>
<evidence type="ECO:0000313" key="2">
    <source>
        <dbReference type="EMBL" id="MBB5755715.1"/>
    </source>
</evidence>
<dbReference type="AlphaFoldDB" id="A0A840ZEV7"/>
<evidence type="ECO:0000313" key="3">
    <source>
        <dbReference type="Proteomes" id="UP000583454"/>
    </source>
</evidence>
<accession>A0A840ZEV7</accession>